<name>A0A8X6KXQ5_TRICU</name>
<sequence length="135" mass="15317">MQLLLFVTLTVLFGSATCFANCFKEKSLVCFQKLQDNISQENDFTFCGFQKKVIKCLVTAATECNMKFKPLAQNFNSVAEKVCKKNSDLYKELEKNRECIVKGVINTKCLEPIVNIMKSGNTPRNILKSQKEACR</sequence>
<protein>
    <submittedName>
        <fullName evidence="2">Uncharacterized protein</fullName>
    </submittedName>
</protein>
<dbReference type="Proteomes" id="UP000887116">
    <property type="component" value="Unassembled WGS sequence"/>
</dbReference>
<dbReference type="AlphaFoldDB" id="A0A8X6KXQ5"/>
<feature type="chain" id="PRO_5036483821" evidence="1">
    <location>
        <begin position="19"/>
        <end position="135"/>
    </location>
</feature>
<keyword evidence="1" id="KW-0732">Signal</keyword>
<evidence type="ECO:0000313" key="2">
    <source>
        <dbReference type="EMBL" id="GFQ86193.1"/>
    </source>
</evidence>
<reference evidence="2" key="1">
    <citation type="submission" date="2020-07" db="EMBL/GenBank/DDBJ databases">
        <title>Multicomponent nature underlies the extraordinary mechanical properties of spider dragline silk.</title>
        <authorList>
            <person name="Kono N."/>
            <person name="Nakamura H."/>
            <person name="Mori M."/>
            <person name="Yoshida Y."/>
            <person name="Ohtoshi R."/>
            <person name="Malay A.D."/>
            <person name="Moran D.A.P."/>
            <person name="Tomita M."/>
            <person name="Numata K."/>
            <person name="Arakawa K."/>
        </authorList>
    </citation>
    <scope>NUCLEOTIDE SEQUENCE</scope>
</reference>
<keyword evidence="3" id="KW-1185">Reference proteome</keyword>
<organism evidence="2 3">
    <name type="scientific">Trichonephila clavata</name>
    <name type="common">Joro spider</name>
    <name type="synonym">Nephila clavata</name>
    <dbReference type="NCBI Taxonomy" id="2740835"/>
    <lineage>
        <taxon>Eukaryota</taxon>
        <taxon>Metazoa</taxon>
        <taxon>Ecdysozoa</taxon>
        <taxon>Arthropoda</taxon>
        <taxon>Chelicerata</taxon>
        <taxon>Arachnida</taxon>
        <taxon>Araneae</taxon>
        <taxon>Araneomorphae</taxon>
        <taxon>Entelegynae</taxon>
        <taxon>Araneoidea</taxon>
        <taxon>Nephilidae</taxon>
        <taxon>Trichonephila</taxon>
    </lineage>
</organism>
<accession>A0A8X6KXQ5</accession>
<evidence type="ECO:0000313" key="3">
    <source>
        <dbReference type="Proteomes" id="UP000887116"/>
    </source>
</evidence>
<gene>
    <name evidence="2" type="primary">AVEN_182829_1</name>
    <name evidence="2" type="ORF">TNCT_293431</name>
</gene>
<comment type="caution">
    <text evidence="2">The sequence shown here is derived from an EMBL/GenBank/DDBJ whole genome shotgun (WGS) entry which is preliminary data.</text>
</comment>
<dbReference type="OrthoDB" id="6433991at2759"/>
<feature type="signal peptide" evidence="1">
    <location>
        <begin position="1"/>
        <end position="18"/>
    </location>
</feature>
<evidence type="ECO:0000256" key="1">
    <source>
        <dbReference type="SAM" id="SignalP"/>
    </source>
</evidence>
<dbReference type="EMBL" id="BMAO01003182">
    <property type="protein sequence ID" value="GFQ86193.1"/>
    <property type="molecule type" value="Genomic_DNA"/>
</dbReference>
<proteinExistence type="predicted"/>